<dbReference type="Gene3D" id="3.90.1720.10">
    <property type="entry name" value="endopeptidase domain like (from Nostoc punctiforme)"/>
    <property type="match status" value="1"/>
</dbReference>
<evidence type="ECO:0000256" key="2">
    <source>
        <dbReference type="ARBA" id="ARBA00022670"/>
    </source>
</evidence>
<feature type="domain" description="NlpC/P60" evidence="7">
    <location>
        <begin position="242"/>
        <end position="356"/>
    </location>
</feature>
<dbReference type="EMBL" id="JAGIOP010000002">
    <property type="protein sequence ID" value="MBP2453760.1"/>
    <property type="molecule type" value="Genomic_DNA"/>
</dbReference>
<keyword evidence="9" id="KW-1185">Reference proteome</keyword>
<accession>A0ABS4ZWF4</accession>
<evidence type="ECO:0000259" key="7">
    <source>
        <dbReference type="PROSITE" id="PS51935"/>
    </source>
</evidence>
<evidence type="ECO:0000313" key="9">
    <source>
        <dbReference type="Proteomes" id="UP000694460"/>
    </source>
</evidence>
<dbReference type="RefSeq" id="WP_209918762.1">
    <property type="nucleotide sequence ID" value="NZ_JAGIOP010000002.1"/>
</dbReference>
<evidence type="ECO:0000256" key="3">
    <source>
        <dbReference type="ARBA" id="ARBA00022801"/>
    </source>
</evidence>
<dbReference type="PANTHER" id="PTHR47359:SF3">
    <property type="entry name" value="NLP_P60 DOMAIN-CONTAINING PROTEIN-RELATED"/>
    <property type="match status" value="1"/>
</dbReference>
<name>A0ABS4ZWF4_9MYCO</name>
<dbReference type="PANTHER" id="PTHR47359">
    <property type="entry name" value="PEPTIDOGLYCAN DL-ENDOPEPTIDASE CWLO"/>
    <property type="match status" value="1"/>
</dbReference>
<dbReference type="InterPro" id="IPR000064">
    <property type="entry name" value="NLP_P60_dom"/>
</dbReference>
<reference evidence="8 9" key="1">
    <citation type="submission" date="2021-03" db="EMBL/GenBank/DDBJ databases">
        <title>Sequencing the genomes of 1000 actinobacteria strains.</title>
        <authorList>
            <person name="Klenk H.-P."/>
        </authorList>
    </citation>
    <scope>NUCLEOTIDE SEQUENCE [LARGE SCALE GENOMIC DNA]</scope>
    <source>
        <strain evidence="8 9">DSM 46713</strain>
    </source>
</reference>
<protein>
    <submittedName>
        <fullName evidence="8">Cell wall-associated NlpC family hydrolase</fullName>
    </submittedName>
</protein>
<keyword evidence="3 8" id="KW-0378">Hydrolase</keyword>
<dbReference type="InterPro" id="IPR051794">
    <property type="entry name" value="PG_Endopeptidase_C40"/>
</dbReference>
<comment type="caution">
    <text evidence="8">The sequence shown here is derived from an EMBL/GenBank/DDBJ whole genome shotgun (WGS) entry which is preliminary data.</text>
</comment>
<dbReference type="InterPro" id="IPR038765">
    <property type="entry name" value="Papain-like_cys_pep_sf"/>
</dbReference>
<evidence type="ECO:0000256" key="5">
    <source>
        <dbReference type="SAM" id="Coils"/>
    </source>
</evidence>
<organism evidence="8 9">
    <name type="scientific">Mycolicibacterium lutetiense</name>
    <dbReference type="NCBI Taxonomy" id="1641992"/>
    <lineage>
        <taxon>Bacteria</taxon>
        <taxon>Bacillati</taxon>
        <taxon>Actinomycetota</taxon>
        <taxon>Actinomycetes</taxon>
        <taxon>Mycobacteriales</taxon>
        <taxon>Mycobacteriaceae</taxon>
        <taxon>Mycolicibacterium</taxon>
    </lineage>
</organism>
<evidence type="ECO:0000313" key="8">
    <source>
        <dbReference type="EMBL" id="MBP2453760.1"/>
    </source>
</evidence>
<dbReference type="SUPFAM" id="SSF54001">
    <property type="entry name" value="Cysteine proteinases"/>
    <property type="match status" value="1"/>
</dbReference>
<comment type="similarity">
    <text evidence="1">Belongs to the peptidase C40 family.</text>
</comment>
<keyword evidence="4" id="KW-0788">Thiol protease</keyword>
<evidence type="ECO:0000256" key="6">
    <source>
        <dbReference type="SAM" id="MobiDB-lite"/>
    </source>
</evidence>
<evidence type="ECO:0000256" key="1">
    <source>
        <dbReference type="ARBA" id="ARBA00007074"/>
    </source>
</evidence>
<dbReference type="Pfam" id="PF00877">
    <property type="entry name" value="NLPC_P60"/>
    <property type="match status" value="1"/>
</dbReference>
<dbReference type="PROSITE" id="PS51935">
    <property type="entry name" value="NLPC_P60"/>
    <property type="match status" value="1"/>
</dbReference>
<dbReference type="Proteomes" id="UP000694460">
    <property type="component" value="Unassembled WGS sequence"/>
</dbReference>
<feature type="compositionally biased region" description="Low complexity" evidence="6">
    <location>
        <begin position="189"/>
        <end position="205"/>
    </location>
</feature>
<keyword evidence="5" id="KW-0175">Coiled coil</keyword>
<feature type="coiled-coil region" evidence="5">
    <location>
        <begin position="129"/>
        <end position="160"/>
    </location>
</feature>
<keyword evidence="2" id="KW-0645">Protease</keyword>
<proteinExistence type="inferred from homology"/>
<evidence type="ECO:0000256" key="4">
    <source>
        <dbReference type="ARBA" id="ARBA00022807"/>
    </source>
</evidence>
<dbReference type="GO" id="GO:0016787">
    <property type="term" value="F:hydrolase activity"/>
    <property type="evidence" value="ECO:0007669"/>
    <property type="project" value="UniProtKB-KW"/>
</dbReference>
<sequence length="356" mass="35756">MPASATALAAPLYELRDLVGSGWPTRGPAATALDEAHAALSDIAAALGRSWDRAANDWSGTAATAAANFTAGTAAEVAGLADRAQALSAAAGQAGSAVAQARTRLQAIIDRFEERAAALAPHLDEPGVARELKAEAQRAITEASAVVEELRAELDRQTGAVAGMPPAAGMQPSVAGFSAGSGGLPPPSSGWSGLSGLSGASPRSGWSGDAGPEAAVGLSDPGMFGEGVAVRLPDGSTATAPNGVAASAVRHALTQLGVPYRWGGTTPGAGLDCSGLTQWAYREAGLDIPRLAQEQDIGKAVSAGTLRPGDLAVWDGHVAMIVGENTMIEAGDPVKLSPIRTTNAGQGFQGFWRPTV</sequence>
<gene>
    <name evidence="8" type="ORF">JOF57_003673</name>
</gene>
<feature type="region of interest" description="Disordered" evidence="6">
    <location>
        <begin position="178"/>
        <end position="210"/>
    </location>
</feature>